<evidence type="ECO:0000313" key="2">
    <source>
        <dbReference type="Proteomes" id="UP001281147"/>
    </source>
</evidence>
<comment type="caution">
    <text evidence="1">The sequence shown here is derived from an EMBL/GenBank/DDBJ whole genome shotgun (WGS) entry which is preliminary data.</text>
</comment>
<accession>A0ACC3MUK4</accession>
<name>A0ACC3MUK4_9PEZI</name>
<dbReference type="Proteomes" id="UP001281147">
    <property type="component" value="Unassembled WGS sequence"/>
</dbReference>
<sequence length="281" mass="30616">MSTPVWLITAASSGFGKHTAIEALKNGHKVIATARNSKKIEDLKSQGAETMDLDVTQPLNELQNIVKEANAKFGRIDYLVNAAGYVLEGAVEEASPKETYDQFNVNVFGVLNVTRAVLPYMRQQRSGVIAHFGSLGSWTSGPAGGLYCATKWAISGVTEGLRTEVAPFGIEVCCIEPGYFRTGFLNPGARVTTEARLKEYDETAVGEVRKVFNQTDNNQLGDVEKGCRVIFEVLTKNGGKQIPIRLVLGSDCYEAIKGKCDSTKELLEEWKEVVCSTDHSA</sequence>
<evidence type="ECO:0000313" key="1">
    <source>
        <dbReference type="EMBL" id="KAK3703997.1"/>
    </source>
</evidence>
<protein>
    <submittedName>
        <fullName evidence="1">Uncharacterized protein</fullName>
    </submittedName>
</protein>
<organism evidence="1 2">
    <name type="scientific">Vermiconidia calcicola</name>
    <dbReference type="NCBI Taxonomy" id="1690605"/>
    <lineage>
        <taxon>Eukaryota</taxon>
        <taxon>Fungi</taxon>
        <taxon>Dikarya</taxon>
        <taxon>Ascomycota</taxon>
        <taxon>Pezizomycotina</taxon>
        <taxon>Dothideomycetes</taxon>
        <taxon>Dothideomycetidae</taxon>
        <taxon>Mycosphaerellales</taxon>
        <taxon>Extremaceae</taxon>
        <taxon>Vermiconidia</taxon>
    </lineage>
</organism>
<proteinExistence type="predicted"/>
<keyword evidence="2" id="KW-1185">Reference proteome</keyword>
<dbReference type="EMBL" id="JAUTXU010000144">
    <property type="protein sequence ID" value="KAK3703997.1"/>
    <property type="molecule type" value="Genomic_DNA"/>
</dbReference>
<reference evidence="1" key="1">
    <citation type="submission" date="2023-07" db="EMBL/GenBank/DDBJ databases">
        <title>Black Yeasts Isolated from many extreme environments.</title>
        <authorList>
            <person name="Coleine C."/>
            <person name="Stajich J.E."/>
            <person name="Selbmann L."/>
        </authorList>
    </citation>
    <scope>NUCLEOTIDE SEQUENCE</scope>
    <source>
        <strain evidence="1">CCFEE 5714</strain>
    </source>
</reference>
<gene>
    <name evidence="1" type="ORF">LTR37_014100</name>
</gene>